<accession>A0A3Q7EWW6</accession>
<evidence type="ECO:0000313" key="2">
    <source>
        <dbReference type="Proteomes" id="UP000004994"/>
    </source>
</evidence>
<keyword evidence="2" id="KW-1185">Reference proteome</keyword>
<sequence>MEARFSIMVDLNSLVGLQDSSSVDTHLKLDVKYRSEEGDILLDPTMFRQLAWSLNYLNITRPDISFAVQQEGCPDTRRSVTGWYMFLGESLISWKGKKQDHMSKSSTEDEYRSMSTTTCSEVVRLRGLLTDIGFTQSHPTPLHVDNTISAIQFATNPVFYKRTKHIEVDCHYIREVVDI</sequence>
<reference evidence="1" key="2">
    <citation type="submission" date="2019-01" db="UniProtKB">
        <authorList>
            <consortium name="EnsemblPlants"/>
        </authorList>
    </citation>
    <scope>IDENTIFICATION</scope>
    <source>
        <strain evidence="1">cv. Heinz 1706</strain>
    </source>
</reference>
<dbReference type="Proteomes" id="UP000004994">
    <property type="component" value="Chromosome 2"/>
</dbReference>
<dbReference type="Gramene" id="Solyc02g030307.1.1">
    <property type="protein sequence ID" value="Solyc02g030307.1.1"/>
    <property type="gene ID" value="Solyc02g030307.1"/>
</dbReference>
<dbReference type="PANTHER" id="PTHR11439">
    <property type="entry name" value="GAG-POL-RELATED RETROTRANSPOSON"/>
    <property type="match status" value="1"/>
</dbReference>
<dbReference type="PANTHER" id="PTHR11439:SF497">
    <property type="entry name" value="CYSTEINE-RICH RLK (RECEPTOR-LIKE PROTEIN KINASE) 8"/>
    <property type="match status" value="1"/>
</dbReference>
<reference evidence="1" key="1">
    <citation type="journal article" date="2012" name="Nature">
        <title>The tomato genome sequence provides insights into fleshy fruit evolution.</title>
        <authorList>
            <consortium name="Tomato Genome Consortium"/>
        </authorList>
    </citation>
    <scope>NUCLEOTIDE SEQUENCE [LARGE SCALE GENOMIC DNA]</scope>
    <source>
        <strain evidence="1">cv. Heinz 1706</strain>
    </source>
</reference>
<evidence type="ECO:0000313" key="1">
    <source>
        <dbReference type="EnsemblPlants" id="Solyc02g030307.1.1"/>
    </source>
</evidence>
<evidence type="ECO:0008006" key="3">
    <source>
        <dbReference type="Google" id="ProtNLM"/>
    </source>
</evidence>
<dbReference type="AlphaFoldDB" id="A0A3Q7EWW6"/>
<protein>
    <recommendedName>
        <fullName evidence="3">Reverse transcriptase Ty1/copia-type domain-containing protein</fullName>
    </recommendedName>
</protein>
<dbReference type="EnsemblPlants" id="Solyc02g030307.1.1">
    <property type="protein sequence ID" value="Solyc02g030307.1.1"/>
    <property type="gene ID" value="Solyc02g030307.1"/>
</dbReference>
<dbReference type="InParanoid" id="A0A3Q7EWW6"/>
<dbReference type="CDD" id="cd09272">
    <property type="entry name" value="RNase_HI_RT_Ty1"/>
    <property type="match status" value="1"/>
</dbReference>
<dbReference type="STRING" id="4081.A0A3Q7EWW6"/>
<proteinExistence type="predicted"/>
<name>A0A3Q7EWW6_SOLLC</name>
<organism evidence="1">
    <name type="scientific">Solanum lycopersicum</name>
    <name type="common">Tomato</name>
    <name type="synonym">Lycopersicon esculentum</name>
    <dbReference type="NCBI Taxonomy" id="4081"/>
    <lineage>
        <taxon>Eukaryota</taxon>
        <taxon>Viridiplantae</taxon>
        <taxon>Streptophyta</taxon>
        <taxon>Embryophyta</taxon>
        <taxon>Tracheophyta</taxon>
        <taxon>Spermatophyta</taxon>
        <taxon>Magnoliopsida</taxon>
        <taxon>eudicotyledons</taxon>
        <taxon>Gunneridae</taxon>
        <taxon>Pentapetalae</taxon>
        <taxon>asterids</taxon>
        <taxon>lamiids</taxon>
        <taxon>Solanales</taxon>
        <taxon>Solanaceae</taxon>
        <taxon>Solanoideae</taxon>
        <taxon>Solaneae</taxon>
        <taxon>Solanum</taxon>
        <taxon>Solanum subgen. Lycopersicon</taxon>
    </lineage>
</organism>